<accession>A0A2P4Z6S9</accession>
<evidence type="ECO:0000313" key="2">
    <source>
        <dbReference type="Proteomes" id="UP000054821"/>
    </source>
</evidence>
<organism evidence="1 2">
    <name type="scientific">Trichoderma gamsii</name>
    <dbReference type="NCBI Taxonomy" id="398673"/>
    <lineage>
        <taxon>Eukaryota</taxon>
        <taxon>Fungi</taxon>
        <taxon>Dikarya</taxon>
        <taxon>Ascomycota</taxon>
        <taxon>Pezizomycotina</taxon>
        <taxon>Sordariomycetes</taxon>
        <taxon>Hypocreomycetidae</taxon>
        <taxon>Hypocreales</taxon>
        <taxon>Hypocreaceae</taxon>
        <taxon>Trichoderma</taxon>
    </lineage>
</organism>
<reference evidence="1 2" key="1">
    <citation type="journal article" date="2016" name="Genome Announc.">
        <title>Draft Whole-Genome Sequence of Trichoderma gamsii T6085, a Promising Biocontrol Agent of Fusarium Head Blight on Wheat.</title>
        <authorList>
            <person name="Baroncelli R."/>
            <person name="Zapparata A."/>
            <person name="Piaggeschi G."/>
            <person name="Sarrocco S."/>
            <person name="Vannacci G."/>
        </authorList>
    </citation>
    <scope>NUCLEOTIDE SEQUENCE [LARGE SCALE GENOMIC DNA]</scope>
    <source>
        <strain evidence="1 2">T6085</strain>
    </source>
</reference>
<evidence type="ECO:0000313" key="1">
    <source>
        <dbReference type="EMBL" id="PON19990.1"/>
    </source>
</evidence>
<dbReference type="Proteomes" id="UP000054821">
    <property type="component" value="Unassembled WGS sequence"/>
</dbReference>
<proteinExistence type="predicted"/>
<dbReference type="AlphaFoldDB" id="A0A2P4Z6S9"/>
<comment type="caution">
    <text evidence="1">The sequence shown here is derived from an EMBL/GenBank/DDBJ whole genome shotgun (WGS) entry which is preliminary data.</text>
</comment>
<gene>
    <name evidence="1" type="ORF">TGAM01_v211140</name>
</gene>
<dbReference type="EMBL" id="JPDN02000105">
    <property type="protein sequence ID" value="PON19990.1"/>
    <property type="molecule type" value="Genomic_DNA"/>
</dbReference>
<dbReference type="GeneID" id="29990389"/>
<protein>
    <submittedName>
        <fullName evidence="1">Uncharacterized protein</fullName>
    </submittedName>
</protein>
<keyword evidence="2" id="KW-1185">Reference proteome</keyword>
<name>A0A2P4Z6S9_9HYPO</name>
<dbReference type="RefSeq" id="XP_018656498.1">
    <property type="nucleotide sequence ID" value="XM_018810306.1"/>
</dbReference>
<sequence>MDYLEKKFPSWQTEPIQMASSNVLMIPLYRFDMKPRTRLGGEATIRSVGKNEPILKTQFAAIVDSKFNSETTTIVPGRNVVMAHQHAAEHGGRLHREQGVRLHGVVQVAGYIDYPLPKDCGKIEPWNVLYEQD</sequence>